<feature type="transmembrane region" description="Helical" evidence="1">
    <location>
        <begin position="16"/>
        <end position="36"/>
    </location>
</feature>
<keyword evidence="1" id="KW-0472">Membrane</keyword>
<keyword evidence="1" id="KW-1133">Transmembrane helix</keyword>
<evidence type="ECO:0000256" key="1">
    <source>
        <dbReference type="SAM" id="Phobius"/>
    </source>
</evidence>
<dbReference type="Proteomes" id="UP001059824">
    <property type="component" value="Chromosome"/>
</dbReference>
<evidence type="ECO:0000313" key="2">
    <source>
        <dbReference type="EMBL" id="QHN42871.1"/>
    </source>
</evidence>
<gene>
    <name evidence="2" type="ORF">GII36_03325</name>
</gene>
<evidence type="ECO:0000313" key="3">
    <source>
        <dbReference type="Proteomes" id="UP001059824"/>
    </source>
</evidence>
<accession>A0A857MP44</accession>
<sequence>MQGIINTFRYARSSKAIVSAVFVLAVMLTGVGFYQFNQTAADAASPCNAQTNNIVPSGIQNYGDVTRNYNANTCGDLQAIYNHYWIKPNLAAGDQVINGTSNNKGEVIANGRVVATNAASVGRQAIAHSSPISINGERYYQTSHVGGQAFANPNASLATLVVLDKDGNFKNAIIKACGNPVYAKPVPPPVPPKPPVPDIKVCELATKKIITIKEDQFNPQLHSKNLEDCKEVVPVYACTGLSVTKQGDNQYQFQTTYSATNATFKSVSYMVTGPSGSTTVAGSPNTATYTASAPGKYSVQATVTFTANGKEVTATSEACKQSFEIPTPPPEKLVVCELATKKVITINKDQFDSSKYSTNLKDCEEKCPIPGKEHLPKNSPDCVQPTPAPVELPKTGTGDLLGAGVGLAAMSLSAYYYAASRRLF</sequence>
<protein>
    <submittedName>
        <fullName evidence="2">LPXTG cell wall anchor domain-containing protein</fullName>
    </submittedName>
</protein>
<dbReference type="KEGG" id="mama:GII36_03325"/>
<dbReference type="EMBL" id="CP045921">
    <property type="protein sequence ID" value="QHN42871.1"/>
    <property type="molecule type" value="Genomic_DNA"/>
</dbReference>
<keyword evidence="1" id="KW-0812">Transmembrane</keyword>
<organism evidence="2 3">
    <name type="scientific">Candidatus Mycosynbacter amalyticus</name>
    <dbReference type="NCBI Taxonomy" id="2665156"/>
    <lineage>
        <taxon>Bacteria</taxon>
        <taxon>Candidatus Saccharimonadota</taxon>
        <taxon>Candidatus Saccharimonadota incertae sedis</taxon>
        <taxon>Candidatus Mycosynbacter</taxon>
    </lineage>
</organism>
<proteinExistence type="predicted"/>
<keyword evidence="3" id="KW-1185">Reference proteome</keyword>
<dbReference type="NCBIfam" id="TIGR01167">
    <property type="entry name" value="LPXTG_anchor"/>
    <property type="match status" value="1"/>
</dbReference>
<name>A0A857MP44_9BACT</name>
<dbReference type="AlphaFoldDB" id="A0A857MP44"/>
<reference evidence="2" key="1">
    <citation type="journal article" date="2021" name="Nat. Microbiol.">
        <title>Cocultivation of an ultrasmall environmental parasitic bacterium with lytic ability against bacteria associated with wastewater foams.</title>
        <authorList>
            <person name="Batinovic S."/>
            <person name="Rose J.J.A."/>
            <person name="Ratcliffe J."/>
            <person name="Seviour R.J."/>
            <person name="Petrovski S."/>
        </authorList>
    </citation>
    <scope>NUCLEOTIDE SEQUENCE</scope>
    <source>
        <strain evidence="2">JR1</strain>
    </source>
</reference>
<dbReference type="RefSeq" id="WP_260762446.1">
    <property type="nucleotide sequence ID" value="NZ_CP045921.1"/>
</dbReference>